<comment type="caution">
    <text evidence="1">The sequence shown here is derived from an EMBL/GenBank/DDBJ whole genome shotgun (WGS) entry which is preliminary data.</text>
</comment>
<name>A0A2P6PXB2_ROSCH</name>
<dbReference type="Gramene" id="PRQ26572">
    <property type="protein sequence ID" value="PRQ26572"/>
    <property type="gene ID" value="RchiOBHm_Chr6g0296051"/>
</dbReference>
<accession>A0A2P6PXB2</accession>
<dbReference type="EMBL" id="PDCK01000044">
    <property type="protein sequence ID" value="PRQ26572.1"/>
    <property type="molecule type" value="Genomic_DNA"/>
</dbReference>
<dbReference type="AlphaFoldDB" id="A0A2P6PXB2"/>
<gene>
    <name evidence="1" type="ORF">RchiOBHm_Chr6g0296051</name>
</gene>
<sequence>MIISSFSSLSRARHTRSFSFGHQSDADTQPLFTPQKPAISIHTYIFLSLLTLQGRTTWL</sequence>
<evidence type="ECO:0000313" key="1">
    <source>
        <dbReference type="EMBL" id="PRQ26572.1"/>
    </source>
</evidence>
<dbReference type="Proteomes" id="UP000238479">
    <property type="component" value="Chromosome 6"/>
</dbReference>
<evidence type="ECO:0000313" key="2">
    <source>
        <dbReference type="Proteomes" id="UP000238479"/>
    </source>
</evidence>
<organism evidence="1 2">
    <name type="scientific">Rosa chinensis</name>
    <name type="common">China rose</name>
    <dbReference type="NCBI Taxonomy" id="74649"/>
    <lineage>
        <taxon>Eukaryota</taxon>
        <taxon>Viridiplantae</taxon>
        <taxon>Streptophyta</taxon>
        <taxon>Embryophyta</taxon>
        <taxon>Tracheophyta</taxon>
        <taxon>Spermatophyta</taxon>
        <taxon>Magnoliopsida</taxon>
        <taxon>eudicotyledons</taxon>
        <taxon>Gunneridae</taxon>
        <taxon>Pentapetalae</taxon>
        <taxon>rosids</taxon>
        <taxon>fabids</taxon>
        <taxon>Rosales</taxon>
        <taxon>Rosaceae</taxon>
        <taxon>Rosoideae</taxon>
        <taxon>Rosoideae incertae sedis</taxon>
        <taxon>Rosa</taxon>
    </lineage>
</organism>
<reference evidence="1 2" key="1">
    <citation type="journal article" date="2018" name="Nat. Genet.">
        <title>The Rosa genome provides new insights in the design of modern roses.</title>
        <authorList>
            <person name="Bendahmane M."/>
        </authorList>
    </citation>
    <scope>NUCLEOTIDE SEQUENCE [LARGE SCALE GENOMIC DNA]</scope>
    <source>
        <strain evidence="2">cv. Old Blush</strain>
    </source>
</reference>
<protein>
    <submittedName>
        <fullName evidence="1">Uncharacterized protein</fullName>
    </submittedName>
</protein>
<proteinExistence type="predicted"/>
<keyword evidence="2" id="KW-1185">Reference proteome</keyword>